<name>A0A7H9BRU0_PARPN</name>
<evidence type="ECO:0000313" key="2">
    <source>
        <dbReference type="Proteomes" id="UP000509322"/>
    </source>
</evidence>
<sequence length="126" mass="13962">MDTQHLKDGLIAAHNALVEKLGKQPYLAFSLDLETSGRWCVKGAYPDSSMREYLAGPHCDTPEEALAGVMETIRKLPSEVERNLRTFQKKVAEAIDFGNQHGIEAQWLNPLVETARALASNALEAR</sequence>
<dbReference type="RefSeq" id="WP_179921101.1">
    <property type="nucleotide sequence ID" value="NZ_CP058689.1"/>
</dbReference>
<dbReference type="Proteomes" id="UP000509322">
    <property type="component" value="Chromosome 1"/>
</dbReference>
<gene>
    <name evidence="1" type="ORF">HYQ43_04550</name>
</gene>
<proteinExistence type="predicted"/>
<dbReference type="AlphaFoldDB" id="A0A7H9BRU0"/>
<accession>A0A7H9BRU0</accession>
<reference evidence="1 2" key="1">
    <citation type="submission" date="2020-07" db="EMBL/GenBank/DDBJ databases">
        <title>The complete genome of Paracoccus pantotrophus ACCC 10489.</title>
        <authorList>
            <person name="Si Y."/>
        </authorList>
    </citation>
    <scope>NUCLEOTIDE SEQUENCE [LARGE SCALE GENOMIC DNA]</scope>
    <source>
        <strain evidence="1 2">ACCC10489</strain>
    </source>
</reference>
<evidence type="ECO:0000313" key="1">
    <source>
        <dbReference type="EMBL" id="QLH13555.1"/>
    </source>
</evidence>
<dbReference type="EMBL" id="CP058689">
    <property type="protein sequence ID" value="QLH13555.1"/>
    <property type="molecule type" value="Genomic_DNA"/>
</dbReference>
<organism evidence="1 2">
    <name type="scientific">Paracoccus pantotrophus</name>
    <name type="common">Thiosphaera pantotropha</name>
    <dbReference type="NCBI Taxonomy" id="82367"/>
    <lineage>
        <taxon>Bacteria</taxon>
        <taxon>Pseudomonadati</taxon>
        <taxon>Pseudomonadota</taxon>
        <taxon>Alphaproteobacteria</taxon>
        <taxon>Rhodobacterales</taxon>
        <taxon>Paracoccaceae</taxon>
        <taxon>Paracoccus</taxon>
    </lineage>
</organism>
<protein>
    <submittedName>
        <fullName evidence="1">Uncharacterized protein</fullName>
    </submittedName>
</protein>